<dbReference type="FunFam" id="3.40.10.10:FF:000001">
    <property type="entry name" value="DNA-3-methyladenine glycosylase 2"/>
    <property type="match status" value="1"/>
</dbReference>
<dbReference type="Pfam" id="PF02805">
    <property type="entry name" value="Ada_Zn_binding"/>
    <property type="match status" value="1"/>
</dbReference>
<dbReference type="Proteomes" id="UP000011863">
    <property type="component" value="Chromosome"/>
</dbReference>
<keyword evidence="16" id="KW-0378">Hydrolase</keyword>
<evidence type="ECO:0000313" key="16">
    <source>
        <dbReference type="EMBL" id="BAN01330.1"/>
    </source>
</evidence>
<keyword evidence="16" id="KW-0326">Glycosidase</keyword>
<comment type="cofactor">
    <cofactor evidence="2">
        <name>Zn(2+)</name>
        <dbReference type="ChEBI" id="CHEBI:29105"/>
    </cofactor>
</comment>
<evidence type="ECO:0000256" key="10">
    <source>
        <dbReference type="ARBA" id="ARBA00023125"/>
    </source>
</evidence>
<organism evidence="16 17">
    <name type="scientific">Ilumatobacter coccineus (strain NBRC 103263 / KCTC 29153 / YM16-304)</name>
    <dbReference type="NCBI Taxonomy" id="1313172"/>
    <lineage>
        <taxon>Bacteria</taxon>
        <taxon>Bacillati</taxon>
        <taxon>Actinomycetota</taxon>
        <taxon>Acidimicrobiia</taxon>
        <taxon>Acidimicrobiales</taxon>
        <taxon>Ilumatobacteraceae</taxon>
        <taxon>Ilumatobacter</taxon>
    </lineage>
</organism>
<dbReference type="InterPro" id="IPR009057">
    <property type="entry name" value="Homeodomain-like_sf"/>
</dbReference>
<evidence type="ECO:0000256" key="3">
    <source>
        <dbReference type="ARBA" id="ARBA00012000"/>
    </source>
</evidence>
<sequence>MPPLDHDRCYAAAASRDARFDGWFVTAVRTTGIYCRPSCPAITPKQTNVEFHHTAAAAQQRGFRACKRCRPDATPGSPDWNIRQDVVGRAMRLIADGVVERVGVPGLARQLGYSERHLNRLLTDEVGAGPLAVARAQRAQTARILIETTELTLTDVAFAAGFGSVRQFNDTIREVFAAAPSELRAASATRRDADGAANGAASVQLRLPTRPPFAAVEVLDFIGGRAIPGSERYDGADDQTEQPAVYRRVLDLPGGHGIVDLRTGGTPDAPAADHLVAKVVLTDWADLGTAVHRLRRLFDLDADPQAVDEHLRSQADLAPLVELAPGRRAPASVDPYETAVRAIIGQQISVAGARTVAGRIVEAVGAPLAVDDPVLTHAFPTPAALAEAPDDAFSMPTARRDTIRRLAAAVADGSLRLDVGVDPQEARARLLGLKGIGPWTADYVVMRGLGHPDTPLGGDLGVVHALRALGLDDRSSSVFDACAPWRSYAVHHLWASLDQPPTTSKPTTSKPTTKNPVSSTRTKARS</sequence>
<dbReference type="GO" id="GO:0005737">
    <property type="term" value="C:cytoplasm"/>
    <property type="evidence" value="ECO:0007669"/>
    <property type="project" value="TreeGrafter"/>
</dbReference>
<dbReference type="SUPFAM" id="SSF48150">
    <property type="entry name" value="DNA-glycosylase"/>
    <property type="match status" value="1"/>
</dbReference>
<evidence type="ECO:0000256" key="11">
    <source>
        <dbReference type="ARBA" id="ARBA00023159"/>
    </source>
</evidence>
<dbReference type="GO" id="GO:0006307">
    <property type="term" value="P:DNA alkylation repair"/>
    <property type="evidence" value="ECO:0007669"/>
    <property type="project" value="TreeGrafter"/>
</dbReference>
<keyword evidence="12" id="KW-0804">Transcription</keyword>
<keyword evidence="17" id="KW-1185">Reference proteome</keyword>
<evidence type="ECO:0000256" key="9">
    <source>
        <dbReference type="ARBA" id="ARBA00023015"/>
    </source>
</evidence>
<keyword evidence="7" id="KW-0227">DNA damage</keyword>
<feature type="compositionally biased region" description="Low complexity" evidence="14">
    <location>
        <begin position="500"/>
        <end position="520"/>
    </location>
</feature>
<comment type="catalytic activity">
    <reaction evidence="1">
        <text>Hydrolysis of alkylated DNA, releasing 3-methyladenine, 3-methylguanine, 7-methylguanine and 7-methyladenine.</text>
        <dbReference type="EC" id="3.2.2.21"/>
    </reaction>
</comment>
<dbReference type="GO" id="GO:0032993">
    <property type="term" value="C:protein-DNA complex"/>
    <property type="evidence" value="ECO:0007669"/>
    <property type="project" value="TreeGrafter"/>
</dbReference>
<evidence type="ECO:0000256" key="2">
    <source>
        <dbReference type="ARBA" id="ARBA00001947"/>
    </source>
</evidence>
<dbReference type="InterPro" id="IPR011257">
    <property type="entry name" value="DNA_glycosylase"/>
</dbReference>
<dbReference type="Gene3D" id="1.10.340.30">
    <property type="entry name" value="Hypothetical protein, domain 2"/>
    <property type="match status" value="1"/>
</dbReference>
<reference evidence="16 17" key="1">
    <citation type="journal article" date="2013" name="Int. J. Syst. Evol. Microbiol.">
        <title>Ilumatobacter nonamiense sp. nov. and Ilumatobacter coccineum sp. nov., isolated from seashore sand.</title>
        <authorList>
            <person name="Matsumoto A."/>
            <person name="Kasai H."/>
            <person name="Matsuo Y."/>
            <person name="Shizuri Y."/>
            <person name="Ichikawa N."/>
            <person name="Fujita N."/>
            <person name="Omura S."/>
            <person name="Takahashi Y."/>
        </authorList>
    </citation>
    <scope>NUCLEOTIDE SEQUENCE [LARGE SCALE GENOMIC DNA]</scope>
    <source>
        <strain evidence="17">NBRC 103263 / KCTC 29153 / YM16-304</strain>
    </source>
</reference>
<evidence type="ECO:0000259" key="15">
    <source>
        <dbReference type="PROSITE" id="PS01124"/>
    </source>
</evidence>
<dbReference type="Pfam" id="PF06029">
    <property type="entry name" value="AlkA_N"/>
    <property type="match status" value="1"/>
</dbReference>
<keyword evidence="10" id="KW-0238">DNA-binding</keyword>
<dbReference type="KEGG" id="aym:YM304_10160"/>
<dbReference type="PROSITE" id="PS01124">
    <property type="entry name" value="HTH_ARAC_FAMILY_2"/>
    <property type="match status" value="1"/>
</dbReference>
<dbReference type="GO" id="GO:0008270">
    <property type="term" value="F:zinc ion binding"/>
    <property type="evidence" value="ECO:0007669"/>
    <property type="project" value="InterPro"/>
</dbReference>
<dbReference type="EC" id="3.2.2.21" evidence="3"/>
<accession>A0A6C7E3Q8</accession>
<dbReference type="InterPro" id="IPR004026">
    <property type="entry name" value="Ada_DNA_repair_Zn-bd"/>
</dbReference>
<feature type="region of interest" description="Disordered" evidence="14">
    <location>
        <begin position="498"/>
        <end position="526"/>
    </location>
</feature>
<dbReference type="InterPro" id="IPR018060">
    <property type="entry name" value="HTH_AraC"/>
</dbReference>
<dbReference type="GO" id="GO:0032131">
    <property type="term" value="F:alkylated DNA binding"/>
    <property type="evidence" value="ECO:0007669"/>
    <property type="project" value="TreeGrafter"/>
</dbReference>
<dbReference type="InterPro" id="IPR051912">
    <property type="entry name" value="Alkylbase_DNA_Glycosylase/TA"/>
</dbReference>
<evidence type="ECO:0000256" key="5">
    <source>
        <dbReference type="ARBA" id="ARBA00022679"/>
    </source>
</evidence>
<evidence type="ECO:0000256" key="4">
    <source>
        <dbReference type="ARBA" id="ARBA00022603"/>
    </source>
</evidence>
<evidence type="ECO:0000256" key="6">
    <source>
        <dbReference type="ARBA" id="ARBA00022723"/>
    </source>
</evidence>
<dbReference type="RefSeq" id="WP_015440577.1">
    <property type="nucleotide sequence ID" value="NC_020520.1"/>
</dbReference>
<keyword evidence="5" id="KW-0808">Transferase</keyword>
<dbReference type="GO" id="GO:0006285">
    <property type="term" value="P:base-excision repair, AP site formation"/>
    <property type="evidence" value="ECO:0007669"/>
    <property type="project" value="TreeGrafter"/>
</dbReference>
<dbReference type="InterPro" id="IPR018062">
    <property type="entry name" value="HTH_AraC-typ_CS"/>
</dbReference>
<protein>
    <recommendedName>
        <fullName evidence="3">DNA-3-methyladenine glycosylase II</fullName>
        <ecNumber evidence="3">3.2.2.21</ecNumber>
    </recommendedName>
</protein>
<dbReference type="Pfam" id="PF12833">
    <property type="entry name" value="HTH_18"/>
    <property type="match status" value="1"/>
</dbReference>
<proteinExistence type="predicted"/>
<feature type="domain" description="HTH araC/xylS-type" evidence="15">
    <location>
        <begin position="88"/>
        <end position="186"/>
    </location>
</feature>
<dbReference type="SMART" id="SM01009">
    <property type="entry name" value="AlkA_N"/>
    <property type="match status" value="1"/>
</dbReference>
<dbReference type="InterPro" id="IPR010316">
    <property type="entry name" value="AlkA_N"/>
</dbReference>
<dbReference type="InterPro" id="IPR037046">
    <property type="entry name" value="AlkA_N_sf"/>
</dbReference>
<evidence type="ECO:0000256" key="12">
    <source>
        <dbReference type="ARBA" id="ARBA00023163"/>
    </source>
</evidence>
<dbReference type="EMBL" id="AP012057">
    <property type="protein sequence ID" value="BAN01330.1"/>
    <property type="molecule type" value="Genomic_DNA"/>
</dbReference>
<dbReference type="CDD" id="cd00056">
    <property type="entry name" value="ENDO3c"/>
    <property type="match status" value="1"/>
</dbReference>
<dbReference type="SMART" id="SM00342">
    <property type="entry name" value="HTH_ARAC"/>
    <property type="match status" value="1"/>
</dbReference>
<name>A0A6C7E3Q8_ILUCY</name>
<dbReference type="OrthoDB" id="9811249at2"/>
<keyword evidence="11" id="KW-0010">Activator</keyword>
<evidence type="ECO:0000256" key="1">
    <source>
        <dbReference type="ARBA" id="ARBA00000086"/>
    </source>
</evidence>
<keyword evidence="13" id="KW-0234">DNA repair</keyword>
<keyword evidence="4" id="KW-0489">Methyltransferase</keyword>
<gene>
    <name evidence="16" type="primary">alkA</name>
    <name evidence="16" type="ORF">YM304_10160</name>
</gene>
<dbReference type="InterPro" id="IPR035451">
    <property type="entry name" value="Ada-like_dom_sf"/>
</dbReference>
<dbReference type="PANTHER" id="PTHR43003">
    <property type="entry name" value="DNA-3-METHYLADENINE GLYCOSYLASE"/>
    <property type="match status" value="1"/>
</dbReference>
<evidence type="ECO:0000256" key="14">
    <source>
        <dbReference type="SAM" id="MobiDB-lite"/>
    </source>
</evidence>
<dbReference type="GO" id="GO:0043916">
    <property type="term" value="F:DNA-7-methylguanine glycosylase activity"/>
    <property type="evidence" value="ECO:0007669"/>
    <property type="project" value="TreeGrafter"/>
</dbReference>
<dbReference type="GO" id="GO:0032259">
    <property type="term" value="P:methylation"/>
    <property type="evidence" value="ECO:0007669"/>
    <property type="project" value="UniProtKB-KW"/>
</dbReference>
<keyword evidence="9" id="KW-0805">Transcription regulation</keyword>
<evidence type="ECO:0000256" key="8">
    <source>
        <dbReference type="ARBA" id="ARBA00022833"/>
    </source>
</evidence>
<dbReference type="SUPFAM" id="SSF57884">
    <property type="entry name" value="Ada DNA repair protein, N-terminal domain (N-Ada 10)"/>
    <property type="match status" value="1"/>
</dbReference>
<dbReference type="AlphaFoldDB" id="A0A6C7E3Q8"/>
<dbReference type="PROSITE" id="PS00041">
    <property type="entry name" value="HTH_ARAC_FAMILY_1"/>
    <property type="match status" value="1"/>
</dbReference>
<dbReference type="GO" id="GO:0043565">
    <property type="term" value="F:sequence-specific DNA binding"/>
    <property type="evidence" value="ECO:0007669"/>
    <property type="project" value="InterPro"/>
</dbReference>
<keyword evidence="8" id="KW-0862">Zinc</keyword>
<dbReference type="PANTHER" id="PTHR43003:SF13">
    <property type="entry name" value="DNA-3-METHYLADENINE GLYCOSYLASE 2"/>
    <property type="match status" value="1"/>
</dbReference>
<evidence type="ECO:0000256" key="7">
    <source>
        <dbReference type="ARBA" id="ARBA00022763"/>
    </source>
</evidence>
<dbReference type="GO" id="GO:0008168">
    <property type="term" value="F:methyltransferase activity"/>
    <property type="evidence" value="ECO:0007669"/>
    <property type="project" value="UniProtKB-KW"/>
</dbReference>
<evidence type="ECO:0000313" key="17">
    <source>
        <dbReference type="Proteomes" id="UP000011863"/>
    </source>
</evidence>
<dbReference type="SMART" id="SM00478">
    <property type="entry name" value="ENDO3c"/>
    <property type="match status" value="1"/>
</dbReference>
<dbReference type="Gene3D" id="1.10.10.60">
    <property type="entry name" value="Homeodomain-like"/>
    <property type="match status" value="1"/>
</dbReference>
<dbReference type="Gene3D" id="3.40.10.10">
    <property type="entry name" value="DNA Methylphosphotriester Repair Domain"/>
    <property type="match status" value="1"/>
</dbReference>
<keyword evidence="6" id="KW-0479">Metal-binding</keyword>
<dbReference type="GO" id="GO:0008725">
    <property type="term" value="F:DNA-3-methyladenine glycosylase activity"/>
    <property type="evidence" value="ECO:0007669"/>
    <property type="project" value="TreeGrafter"/>
</dbReference>
<dbReference type="Gene3D" id="3.30.310.20">
    <property type="entry name" value="DNA-3-methyladenine glycosylase AlkA, N-terminal domain"/>
    <property type="match status" value="1"/>
</dbReference>
<dbReference type="SUPFAM" id="SSF46689">
    <property type="entry name" value="Homeodomain-like"/>
    <property type="match status" value="1"/>
</dbReference>
<dbReference type="SUPFAM" id="SSF55945">
    <property type="entry name" value="TATA-box binding protein-like"/>
    <property type="match status" value="1"/>
</dbReference>
<evidence type="ECO:0000256" key="13">
    <source>
        <dbReference type="ARBA" id="ARBA00023204"/>
    </source>
</evidence>
<dbReference type="GO" id="GO:0003700">
    <property type="term" value="F:DNA-binding transcription factor activity"/>
    <property type="evidence" value="ECO:0007669"/>
    <property type="project" value="InterPro"/>
</dbReference>
<dbReference type="InterPro" id="IPR003265">
    <property type="entry name" value="HhH-GPD_domain"/>
</dbReference>